<dbReference type="GO" id="GO:0008915">
    <property type="term" value="F:lipid-A-disaccharide synthase activity"/>
    <property type="evidence" value="ECO:0007669"/>
    <property type="project" value="UniProtKB-EC"/>
</dbReference>
<proteinExistence type="inferred from homology"/>
<sequence>MSEPPLIYLIAGEPSGDLLGARLMAALTRQSGGRVRFAGIGGEEMRAAGLQSLFPMADLSVMGLVEVLPRLPRILKRLRQTFADIEARAPAAVVTIDSWGFCGRIQAGLKQRGLPCRRIHYVAPMVWAWKAGRARTLAGCLDLLLTLLPDEPVWFEKEGLRAVHVGHPVIEGAAGQGDAAAFRAAHGFAPEQKLLCLLPGSRRSETSRLLPVFGATVARLAASHPGLGLVVPTVETVAAAVEAATRDWALPVRIVHGRAERYAAFAASSAALAASGTVALELAMARVPSVIAYRVSPLSAFVATRFLGLDLRFVSLVNILAGREVMPERLQEACTPDKLHAAVGQLLDDPAAVAAQREGAALALGRLGLGSGASPSDRAAEAILAAL</sequence>
<evidence type="ECO:0000256" key="5">
    <source>
        <dbReference type="ARBA" id="ARBA00022516"/>
    </source>
</evidence>
<dbReference type="EC" id="2.4.1.182" evidence="3 11"/>
<organism evidence="12 13">
    <name type="scientific">Phaeospirillum tilakii</name>
    <dbReference type="NCBI Taxonomy" id="741673"/>
    <lineage>
        <taxon>Bacteria</taxon>
        <taxon>Pseudomonadati</taxon>
        <taxon>Pseudomonadota</taxon>
        <taxon>Alphaproteobacteria</taxon>
        <taxon>Rhodospirillales</taxon>
        <taxon>Rhodospirillaceae</taxon>
        <taxon>Phaeospirillum</taxon>
    </lineage>
</organism>
<evidence type="ECO:0000256" key="8">
    <source>
        <dbReference type="ARBA" id="ARBA00022679"/>
    </source>
</evidence>
<evidence type="ECO:0000256" key="3">
    <source>
        <dbReference type="ARBA" id="ARBA00012687"/>
    </source>
</evidence>
<evidence type="ECO:0000313" key="13">
    <source>
        <dbReference type="Proteomes" id="UP001597296"/>
    </source>
</evidence>
<keyword evidence="8 12" id="KW-0808">Transferase</keyword>
<protein>
    <recommendedName>
        <fullName evidence="4 11">Lipid-A-disaccharide synthase</fullName>
        <ecNumber evidence="3 11">2.4.1.182</ecNumber>
    </recommendedName>
</protein>
<dbReference type="PANTHER" id="PTHR30372">
    <property type="entry name" value="LIPID-A-DISACCHARIDE SYNTHASE"/>
    <property type="match status" value="1"/>
</dbReference>
<gene>
    <name evidence="12" type="primary">lpxB</name>
    <name evidence="12" type="ORF">ACFSNB_00810</name>
</gene>
<keyword evidence="13" id="KW-1185">Reference proteome</keyword>
<dbReference type="SUPFAM" id="SSF53756">
    <property type="entry name" value="UDP-Glycosyltransferase/glycogen phosphorylase"/>
    <property type="match status" value="1"/>
</dbReference>
<dbReference type="InterPro" id="IPR003835">
    <property type="entry name" value="Glyco_trans_19"/>
</dbReference>
<accession>A0ABW5C5Z7</accession>
<evidence type="ECO:0000256" key="7">
    <source>
        <dbReference type="ARBA" id="ARBA00022676"/>
    </source>
</evidence>
<reference evidence="13" key="1">
    <citation type="journal article" date="2019" name="Int. J. Syst. Evol. Microbiol.">
        <title>The Global Catalogue of Microorganisms (GCM) 10K type strain sequencing project: providing services to taxonomists for standard genome sequencing and annotation.</title>
        <authorList>
            <consortium name="The Broad Institute Genomics Platform"/>
            <consortium name="The Broad Institute Genome Sequencing Center for Infectious Disease"/>
            <person name="Wu L."/>
            <person name="Ma J."/>
        </authorList>
    </citation>
    <scope>NUCLEOTIDE SEQUENCE [LARGE SCALE GENOMIC DNA]</scope>
    <source>
        <strain evidence="13">KCTC 15012</strain>
    </source>
</reference>
<comment type="catalytic activity">
    <reaction evidence="10">
        <text>a lipid X + a UDP-2-N,3-O-bis[(3R)-3-hydroxyacyl]-alpha-D-glucosamine = a lipid A disaccharide + UDP + H(+)</text>
        <dbReference type="Rhea" id="RHEA:67828"/>
        <dbReference type="ChEBI" id="CHEBI:15378"/>
        <dbReference type="ChEBI" id="CHEBI:58223"/>
        <dbReference type="ChEBI" id="CHEBI:137748"/>
        <dbReference type="ChEBI" id="CHEBI:176338"/>
        <dbReference type="ChEBI" id="CHEBI:176343"/>
        <dbReference type="EC" id="2.4.1.182"/>
    </reaction>
</comment>
<comment type="function">
    <text evidence="1">Condensation of UDP-2,3-diacylglucosamine and 2,3-diacylglucosamine-1-phosphate to form lipid A disaccharide, a precursor of lipid A, a phosphorylated glycolipid that anchors the lipopolysaccharide to the outer membrane of the cell.</text>
</comment>
<dbReference type="Proteomes" id="UP001597296">
    <property type="component" value="Unassembled WGS sequence"/>
</dbReference>
<evidence type="ECO:0000256" key="6">
    <source>
        <dbReference type="ARBA" id="ARBA00022556"/>
    </source>
</evidence>
<evidence type="ECO:0000256" key="11">
    <source>
        <dbReference type="NCBIfam" id="TIGR00215"/>
    </source>
</evidence>
<evidence type="ECO:0000256" key="10">
    <source>
        <dbReference type="ARBA" id="ARBA00048975"/>
    </source>
</evidence>
<evidence type="ECO:0000256" key="2">
    <source>
        <dbReference type="ARBA" id="ARBA00007868"/>
    </source>
</evidence>
<keyword evidence="5" id="KW-0444">Lipid biosynthesis</keyword>
<dbReference type="Pfam" id="PF02684">
    <property type="entry name" value="LpxB"/>
    <property type="match status" value="1"/>
</dbReference>
<dbReference type="PANTHER" id="PTHR30372:SF4">
    <property type="entry name" value="LIPID-A-DISACCHARIDE SYNTHASE, MITOCHONDRIAL-RELATED"/>
    <property type="match status" value="1"/>
</dbReference>
<keyword evidence="6" id="KW-0441">Lipid A biosynthesis</keyword>
<comment type="caution">
    <text evidence="12">The sequence shown here is derived from an EMBL/GenBank/DDBJ whole genome shotgun (WGS) entry which is preliminary data.</text>
</comment>
<dbReference type="EMBL" id="JBHUIY010000001">
    <property type="protein sequence ID" value="MFD2232336.1"/>
    <property type="molecule type" value="Genomic_DNA"/>
</dbReference>
<dbReference type="RefSeq" id="WP_377313565.1">
    <property type="nucleotide sequence ID" value="NZ_JBHUIY010000001.1"/>
</dbReference>
<keyword evidence="9" id="KW-0443">Lipid metabolism</keyword>
<keyword evidence="7 12" id="KW-0328">Glycosyltransferase</keyword>
<evidence type="ECO:0000256" key="4">
    <source>
        <dbReference type="ARBA" id="ARBA00020902"/>
    </source>
</evidence>
<dbReference type="NCBIfam" id="TIGR00215">
    <property type="entry name" value="lpxB"/>
    <property type="match status" value="1"/>
</dbReference>
<evidence type="ECO:0000256" key="1">
    <source>
        <dbReference type="ARBA" id="ARBA00002056"/>
    </source>
</evidence>
<evidence type="ECO:0000313" key="12">
    <source>
        <dbReference type="EMBL" id="MFD2232336.1"/>
    </source>
</evidence>
<name>A0ABW5C5Z7_9PROT</name>
<evidence type="ECO:0000256" key="9">
    <source>
        <dbReference type="ARBA" id="ARBA00023098"/>
    </source>
</evidence>
<comment type="similarity">
    <text evidence="2">Belongs to the LpxB family.</text>
</comment>